<evidence type="ECO:0008006" key="3">
    <source>
        <dbReference type="Google" id="ProtNLM"/>
    </source>
</evidence>
<dbReference type="RefSeq" id="WP_175601399.1">
    <property type="nucleotide sequence ID" value="NZ_JABWGO010000003.1"/>
</dbReference>
<dbReference type="EMBL" id="JABWGO010000003">
    <property type="protein sequence ID" value="NUW41883.1"/>
    <property type="molecule type" value="Genomic_DNA"/>
</dbReference>
<dbReference type="InterPro" id="IPR011008">
    <property type="entry name" value="Dimeric_a/b-barrel"/>
</dbReference>
<dbReference type="AlphaFoldDB" id="A0A7Y6MB37"/>
<gene>
    <name evidence="1" type="ORF">HT134_17300</name>
</gene>
<proteinExistence type="predicted"/>
<dbReference type="SUPFAM" id="SSF54909">
    <property type="entry name" value="Dimeric alpha+beta barrel"/>
    <property type="match status" value="1"/>
</dbReference>
<keyword evidence="2" id="KW-1185">Reference proteome</keyword>
<accession>A0A7Y6MB37</accession>
<organism evidence="1 2">
    <name type="scientific">Nonomuraea rhodomycinica</name>
    <dbReference type="NCBI Taxonomy" id="1712872"/>
    <lineage>
        <taxon>Bacteria</taxon>
        <taxon>Bacillati</taxon>
        <taxon>Actinomycetota</taxon>
        <taxon>Actinomycetes</taxon>
        <taxon>Streptosporangiales</taxon>
        <taxon>Streptosporangiaceae</taxon>
        <taxon>Nonomuraea</taxon>
    </lineage>
</organism>
<dbReference type="Proteomes" id="UP000546126">
    <property type="component" value="Unassembled WGS sequence"/>
</dbReference>
<evidence type="ECO:0000313" key="1">
    <source>
        <dbReference type="EMBL" id="NUW41883.1"/>
    </source>
</evidence>
<comment type="caution">
    <text evidence="1">The sequence shown here is derived from an EMBL/GenBank/DDBJ whole genome shotgun (WGS) entry which is preliminary data.</text>
</comment>
<name>A0A7Y6MB37_9ACTN</name>
<evidence type="ECO:0000313" key="2">
    <source>
        <dbReference type="Proteomes" id="UP000546126"/>
    </source>
</evidence>
<sequence length="130" mass="14965">MLRSRWTPGEAVGATGTVLVSVTDFRADRLRDLPGVYRAGLALRRAWPELPGAVGMWLWTEPLRGRCGSVSIWRDETALRRFVAWPDHVAVVRRYRGRGRLRSTTWTALRRDPGFWDRVRAHLSEEVRTP</sequence>
<reference evidence="1 2" key="1">
    <citation type="submission" date="2020-06" db="EMBL/GenBank/DDBJ databases">
        <authorList>
            <person name="Chanama M."/>
        </authorList>
    </citation>
    <scope>NUCLEOTIDE SEQUENCE [LARGE SCALE GENOMIC DNA]</scope>
    <source>
        <strain evidence="1 2">TBRC6557</strain>
    </source>
</reference>
<protein>
    <recommendedName>
        <fullName evidence="3">DUF3291 domain-containing protein</fullName>
    </recommendedName>
</protein>